<evidence type="ECO:0000313" key="8">
    <source>
        <dbReference type="Proteomes" id="UP000288716"/>
    </source>
</evidence>
<comment type="subcellular location">
    <subcellularLocation>
        <location evidence="1">Membrane</location>
        <topology evidence="1">Multi-pass membrane protein</topology>
    </subcellularLocation>
</comment>
<keyword evidence="3 6" id="KW-0812">Transmembrane</keyword>
<proteinExistence type="inferred from homology"/>
<dbReference type="SUPFAM" id="SSF81338">
    <property type="entry name" value="Aquaporin-like"/>
    <property type="match status" value="1"/>
</dbReference>
<comment type="caution">
    <text evidence="7">The sequence shown here is derived from an EMBL/GenBank/DDBJ whole genome shotgun (WGS) entry which is preliminary data.</text>
</comment>
<comment type="similarity">
    <text evidence="2">Belongs to the MIP/aquaporin (TC 1.A.8) family.</text>
</comment>
<dbReference type="AlphaFoldDB" id="A0A443S3Y4"/>
<feature type="transmembrane region" description="Helical" evidence="6">
    <location>
        <begin position="35"/>
        <end position="55"/>
    </location>
</feature>
<dbReference type="GO" id="GO:0015267">
    <property type="term" value="F:channel activity"/>
    <property type="evidence" value="ECO:0007669"/>
    <property type="project" value="InterPro"/>
</dbReference>
<dbReference type="Gene3D" id="1.20.1080.10">
    <property type="entry name" value="Glycerol uptake facilitator protein"/>
    <property type="match status" value="1"/>
</dbReference>
<evidence type="ECO:0000256" key="1">
    <source>
        <dbReference type="ARBA" id="ARBA00004141"/>
    </source>
</evidence>
<evidence type="ECO:0000256" key="3">
    <source>
        <dbReference type="ARBA" id="ARBA00022692"/>
    </source>
</evidence>
<evidence type="ECO:0000256" key="6">
    <source>
        <dbReference type="SAM" id="Phobius"/>
    </source>
</evidence>
<gene>
    <name evidence="7" type="ORF">B4U80_14901</name>
</gene>
<keyword evidence="4 6" id="KW-1133">Transmembrane helix</keyword>
<dbReference type="VEuPathDB" id="VectorBase:LDEU009803"/>
<reference evidence="7 8" key="1">
    <citation type="journal article" date="2018" name="Gigascience">
        <title>Genomes of trombidid mites reveal novel predicted allergens and laterally-transferred genes associated with secondary metabolism.</title>
        <authorList>
            <person name="Dong X."/>
            <person name="Chaisiri K."/>
            <person name="Xia D."/>
            <person name="Armstrong S.D."/>
            <person name="Fang Y."/>
            <person name="Donnelly M.J."/>
            <person name="Kadowaki T."/>
            <person name="McGarry J.W."/>
            <person name="Darby A.C."/>
            <person name="Makepeace B.L."/>
        </authorList>
    </citation>
    <scope>NUCLEOTIDE SEQUENCE [LARGE SCALE GENOMIC DNA]</scope>
    <source>
        <strain evidence="7">UoL-UT</strain>
    </source>
</reference>
<keyword evidence="5 6" id="KW-0472">Membrane</keyword>
<evidence type="ECO:0000256" key="2">
    <source>
        <dbReference type="ARBA" id="ARBA00006175"/>
    </source>
</evidence>
<dbReference type="Pfam" id="PF00230">
    <property type="entry name" value="MIP"/>
    <property type="match status" value="1"/>
</dbReference>
<dbReference type="InterPro" id="IPR023271">
    <property type="entry name" value="Aquaporin-like"/>
</dbReference>
<dbReference type="GO" id="GO:0005886">
    <property type="term" value="C:plasma membrane"/>
    <property type="evidence" value="ECO:0007669"/>
    <property type="project" value="TreeGrafter"/>
</dbReference>
<sequence length="207" mass="22992">MSFYFHRQLPSSGASMNPVRTLGPAFVMNRWKYHWVYWIAPITGGMLAALIYHFIFDTKKMNSNRNAYEFEKESHQESDSECDVKANNKKSSSSVITGVNNAGITYSTSATSSNSSAALRSNHSSFTAMQGSNIYDNYTTAGASMAGEQLGSAHYQQTLTLPSNNYYYSTATYDGIYNTRNPHLLKSLPKMDFISTKGITANGQTKF</sequence>
<evidence type="ECO:0000256" key="5">
    <source>
        <dbReference type="ARBA" id="ARBA00023136"/>
    </source>
</evidence>
<dbReference type="PANTHER" id="PTHR19139">
    <property type="entry name" value="AQUAPORIN TRANSPORTER"/>
    <property type="match status" value="1"/>
</dbReference>
<dbReference type="STRING" id="299467.A0A443S3Y4"/>
<dbReference type="InterPro" id="IPR000425">
    <property type="entry name" value="MIP"/>
</dbReference>
<dbReference type="OrthoDB" id="3222at2759"/>
<name>A0A443S3Y4_9ACAR</name>
<dbReference type="Proteomes" id="UP000288716">
    <property type="component" value="Unassembled WGS sequence"/>
</dbReference>
<dbReference type="InterPro" id="IPR034294">
    <property type="entry name" value="Aquaporin_transptr"/>
</dbReference>
<keyword evidence="8" id="KW-1185">Reference proteome</keyword>
<dbReference type="PANTHER" id="PTHR19139:SF199">
    <property type="entry name" value="MIP17260P"/>
    <property type="match status" value="1"/>
</dbReference>
<accession>A0A443S3Y4</accession>
<evidence type="ECO:0000256" key="4">
    <source>
        <dbReference type="ARBA" id="ARBA00022989"/>
    </source>
</evidence>
<evidence type="ECO:0000313" key="7">
    <source>
        <dbReference type="EMBL" id="RWS22237.1"/>
    </source>
</evidence>
<dbReference type="EMBL" id="NCKV01009386">
    <property type="protein sequence ID" value="RWS22237.1"/>
    <property type="molecule type" value="Genomic_DNA"/>
</dbReference>
<protein>
    <submittedName>
        <fullName evidence="7">VM23-like protein</fullName>
    </submittedName>
</protein>
<organism evidence="7 8">
    <name type="scientific">Leptotrombidium deliense</name>
    <dbReference type="NCBI Taxonomy" id="299467"/>
    <lineage>
        <taxon>Eukaryota</taxon>
        <taxon>Metazoa</taxon>
        <taxon>Ecdysozoa</taxon>
        <taxon>Arthropoda</taxon>
        <taxon>Chelicerata</taxon>
        <taxon>Arachnida</taxon>
        <taxon>Acari</taxon>
        <taxon>Acariformes</taxon>
        <taxon>Trombidiformes</taxon>
        <taxon>Prostigmata</taxon>
        <taxon>Anystina</taxon>
        <taxon>Parasitengona</taxon>
        <taxon>Trombiculoidea</taxon>
        <taxon>Trombiculidae</taxon>
        <taxon>Leptotrombidium</taxon>
    </lineage>
</organism>